<dbReference type="GO" id="GO:0005615">
    <property type="term" value="C:extracellular space"/>
    <property type="evidence" value="ECO:0007669"/>
    <property type="project" value="TreeGrafter"/>
</dbReference>
<name>A0A849H8M7_9MICO</name>
<sequence>MKRSLLVVLTLFAALLGLPTSKAWACSCAALTPAQAVAKADVVFRGTLTGVEDVPSGPVLTSKDPVNYTFTVGTAYQGSVERVAVVQSPRSGASCGLEGMEPGREYVVFGESKGAGTLAELCGGTATATPAFVADVEAAAGPGHEPVALPAAPDPATKDQPRVEPVTQTLETREQSRAWVVGGVALGLLLGAVLVAVARGRRNQWSR</sequence>
<dbReference type="PANTHER" id="PTHR11844">
    <property type="entry name" value="METALLOPROTEASE INHIBITOR"/>
    <property type="match status" value="1"/>
</dbReference>
<accession>A0A849H8M7</accession>
<feature type="region of interest" description="Disordered" evidence="3">
    <location>
        <begin position="143"/>
        <end position="162"/>
    </location>
</feature>
<keyword evidence="5" id="KW-0732">Signal</keyword>
<keyword evidence="2" id="KW-0964">Secreted</keyword>
<dbReference type="Proteomes" id="UP000588586">
    <property type="component" value="Unassembled WGS sequence"/>
</dbReference>
<dbReference type="InterPro" id="IPR008993">
    <property type="entry name" value="TIMP-like_OB-fold"/>
</dbReference>
<keyword evidence="4" id="KW-0472">Membrane</keyword>
<evidence type="ECO:0000313" key="7">
    <source>
        <dbReference type="Proteomes" id="UP000588586"/>
    </source>
</evidence>
<dbReference type="InterPro" id="IPR001820">
    <property type="entry name" value="TIMP"/>
</dbReference>
<feature type="transmembrane region" description="Helical" evidence="4">
    <location>
        <begin position="178"/>
        <end position="198"/>
    </location>
</feature>
<evidence type="ECO:0000256" key="3">
    <source>
        <dbReference type="SAM" id="MobiDB-lite"/>
    </source>
</evidence>
<dbReference type="SUPFAM" id="SSF50242">
    <property type="entry name" value="TIMP-like"/>
    <property type="match status" value="1"/>
</dbReference>
<evidence type="ECO:0000256" key="4">
    <source>
        <dbReference type="SAM" id="Phobius"/>
    </source>
</evidence>
<evidence type="ECO:0000256" key="2">
    <source>
        <dbReference type="ARBA" id="ARBA00022525"/>
    </source>
</evidence>
<dbReference type="AlphaFoldDB" id="A0A849H8M7"/>
<gene>
    <name evidence="6" type="ORF">HJG52_08695</name>
</gene>
<protein>
    <recommendedName>
        <fullName evidence="8">Tissue inhibitor of metalloproteinase</fullName>
    </recommendedName>
</protein>
<comment type="caution">
    <text evidence="6">The sequence shown here is derived from an EMBL/GenBank/DDBJ whole genome shotgun (WGS) entry which is preliminary data.</text>
</comment>
<feature type="chain" id="PRO_5032584429" description="Tissue inhibitor of metalloproteinase" evidence="5">
    <location>
        <begin position="26"/>
        <end position="207"/>
    </location>
</feature>
<dbReference type="Gene3D" id="2.40.50.120">
    <property type="match status" value="1"/>
</dbReference>
<dbReference type="RefSeq" id="WP_171243235.1">
    <property type="nucleotide sequence ID" value="NZ_JABEPQ010000002.1"/>
</dbReference>
<reference evidence="6 7" key="1">
    <citation type="submission" date="2020-04" db="EMBL/GenBank/DDBJ databases">
        <title>Knoellia sp. isolate from air conditioner.</title>
        <authorList>
            <person name="Chea S."/>
            <person name="Kim D.-U."/>
        </authorList>
    </citation>
    <scope>NUCLEOTIDE SEQUENCE [LARGE SCALE GENOMIC DNA]</scope>
    <source>
        <strain evidence="6 7">DB2414S</strain>
    </source>
</reference>
<dbReference type="GO" id="GO:0051045">
    <property type="term" value="P:negative regulation of membrane protein ectodomain proteolysis"/>
    <property type="evidence" value="ECO:0007669"/>
    <property type="project" value="TreeGrafter"/>
</dbReference>
<evidence type="ECO:0000256" key="1">
    <source>
        <dbReference type="ARBA" id="ARBA00004613"/>
    </source>
</evidence>
<dbReference type="GO" id="GO:0002020">
    <property type="term" value="F:protease binding"/>
    <property type="evidence" value="ECO:0007669"/>
    <property type="project" value="TreeGrafter"/>
</dbReference>
<dbReference type="GO" id="GO:0031012">
    <property type="term" value="C:extracellular matrix"/>
    <property type="evidence" value="ECO:0007669"/>
    <property type="project" value="TreeGrafter"/>
</dbReference>
<evidence type="ECO:0008006" key="8">
    <source>
        <dbReference type="Google" id="ProtNLM"/>
    </source>
</evidence>
<proteinExistence type="predicted"/>
<dbReference type="GO" id="GO:0008191">
    <property type="term" value="F:metalloendopeptidase inhibitor activity"/>
    <property type="evidence" value="ECO:0007669"/>
    <property type="project" value="InterPro"/>
</dbReference>
<organism evidence="6 7">
    <name type="scientific">Knoellia koreensis</name>
    <dbReference type="NCBI Taxonomy" id="2730921"/>
    <lineage>
        <taxon>Bacteria</taxon>
        <taxon>Bacillati</taxon>
        <taxon>Actinomycetota</taxon>
        <taxon>Actinomycetes</taxon>
        <taxon>Micrococcales</taxon>
        <taxon>Intrasporangiaceae</taxon>
        <taxon>Knoellia</taxon>
    </lineage>
</organism>
<dbReference type="PANTHER" id="PTHR11844:SF33">
    <property type="entry name" value="TISSUE INHIBITOR OF METALLOPROTEINASE"/>
    <property type="match status" value="1"/>
</dbReference>
<comment type="subcellular location">
    <subcellularLocation>
        <location evidence="1">Secreted</location>
    </subcellularLocation>
</comment>
<keyword evidence="4" id="KW-0812">Transmembrane</keyword>
<keyword evidence="7" id="KW-1185">Reference proteome</keyword>
<evidence type="ECO:0000313" key="6">
    <source>
        <dbReference type="EMBL" id="NNM46086.1"/>
    </source>
</evidence>
<dbReference type="EMBL" id="JABEPQ010000002">
    <property type="protein sequence ID" value="NNM46086.1"/>
    <property type="molecule type" value="Genomic_DNA"/>
</dbReference>
<dbReference type="Pfam" id="PF00965">
    <property type="entry name" value="TIMP"/>
    <property type="match status" value="1"/>
</dbReference>
<feature type="signal peptide" evidence="5">
    <location>
        <begin position="1"/>
        <end position="25"/>
    </location>
</feature>
<keyword evidence="4" id="KW-1133">Transmembrane helix</keyword>
<evidence type="ECO:0000256" key="5">
    <source>
        <dbReference type="SAM" id="SignalP"/>
    </source>
</evidence>